<feature type="transmembrane region" description="Helical" evidence="1">
    <location>
        <begin position="97"/>
        <end position="122"/>
    </location>
</feature>
<organism evidence="2">
    <name type="scientific">uncultured Caudovirales phage</name>
    <dbReference type="NCBI Taxonomy" id="2100421"/>
    <lineage>
        <taxon>Viruses</taxon>
        <taxon>Duplodnaviria</taxon>
        <taxon>Heunggongvirae</taxon>
        <taxon>Uroviricota</taxon>
        <taxon>Caudoviricetes</taxon>
        <taxon>Peduoviridae</taxon>
        <taxon>Maltschvirus</taxon>
        <taxon>Maltschvirus maltsch</taxon>
    </lineage>
</organism>
<feature type="transmembrane region" description="Helical" evidence="1">
    <location>
        <begin position="197"/>
        <end position="214"/>
    </location>
</feature>
<evidence type="ECO:0000256" key="1">
    <source>
        <dbReference type="SAM" id="Phobius"/>
    </source>
</evidence>
<keyword evidence="1" id="KW-0812">Transmembrane</keyword>
<feature type="transmembrane region" description="Helical" evidence="1">
    <location>
        <begin position="66"/>
        <end position="85"/>
    </location>
</feature>
<evidence type="ECO:0000313" key="2">
    <source>
        <dbReference type="EMBL" id="CAB4137742.1"/>
    </source>
</evidence>
<dbReference type="EMBL" id="LR796340">
    <property type="protein sequence ID" value="CAB4137742.1"/>
    <property type="molecule type" value="Genomic_DNA"/>
</dbReference>
<keyword evidence="1" id="KW-0472">Membrane</keyword>
<feature type="transmembrane region" description="Helical" evidence="1">
    <location>
        <begin position="134"/>
        <end position="159"/>
    </location>
</feature>
<proteinExistence type="predicted"/>
<name>A0A6J5LVC0_9CAUD</name>
<sequence length="215" mass="21895">MWWLGLVVAIAANAMGRRFAGGLLGQWFGNIGGTQVARASQAVIAGATVLGAVAWASYAGVEGPPAWWALPVAVAVFVGATIGFGRQGMIPRGFGDALDLAIVHGAASLAPLAVVMVGLVVFRDLAPLAASDPPALVLLLAGLLAVGEAFGVALVLLVAGLVRGPIYWLATLWTPHIPALGLINLRAEGGPIDPPPWAEFWSGATLGAALWVVVT</sequence>
<gene>
    <name evidence="2" type="ORF">UFOVP326_68</name>
</gene>
<reference evidence="2" key="1">
    <citation type="submission" date="2020-04" db="EMBL/GenBank/DDBJ databases">
        <authorList>
            <person name="Chiriac C."/>
            <person name="Salcher M."/>
            <person name="Ghai R."/>
            <person name="Kavagutti S V."/>
        </authorList>
    </citation>
    <scope>NUCLEOTIDE SEQUENCE</scope>
</reference>
<accession>A0A6J5LVC0</accession>
<keyword evidence="1" id="KW-1133">Transmembrane helix</keyword>
<protein>
    <submittedName>
        <fullName evidence="2">Uncharacterized protein</fullName>
    </submittedName>
</protein>